<dbReference type="SUPFAM" id="SSF50978">
    <property type="entry name" value="WD40 repeat-like"/>
    <property type="match status" value="1"/>
</dbReference>
<evidence type="ECO:0000313" key="2">
    <source>
        <dbReference type="EMBL" id="KAL3760358.1"/>
    </source>
</evidence>
<feature type="region of interest" description="Disordered" evidence="1">
    <location>
        <begin position="148"/>
        <end position="168"/>
    </location>
</feature>
<feature type="compositionally biased region" description="Acidic residues" evidence="1">
    <location>
        <begin position="615"/>
        <end position="689"/>
    </location>
</feature>
<protein>
    <submittedName>
        <fullName evidence="2">Uncharacterized protein</fullName>
    </submittedName>
</protein>
<feature type="compositionally biased region" description="Low complexity" evidence="1">
    <location>
        <begin position="25"/>
        <end position="46"/>
    </location>
</feature>
<keyword evidence="3" id="KW-1185">Reference proteome</keyword>
<dbReference type="Gene3D" id="2.130.10.10">
    <property type="entry name" value="YVTN repeat-like/Quinoprotein amine dehydrogenase"/>
    <property type="match status" value="2"/>
</dbReference>
<comment type="caution">
    <text evidence="2">The sequence shown here is derived from an EMBL/GenBank/DDBJ whole genome shotgun (WGS) entry which is preliminary data.</text>
</comment>
<dbReference type="InterPro" id="IPR037379">
    <property type="entry name" value="WDR74/Nsa1"/>
</dbReference>
<gene>
    <name evidence="2" type="ORF">ACHAWU_000333</name>
</gene>
<evidence type="ECO:0000313" key="3">
    <source>
        <dbReference type="Proteomes" id="UP001530293"/>
    </source>
</evidence>
<feature type="region of interest" description="Disordered" evidence="1">
    <location>
        <begin position="594"/>
        <end position="702"/>
    </location>
</feature>
<name>A0ABD3MBP8_9STRA</name>
<accession>A0ABD3MBP8</accession>
<dbReference type="InterPro" id="IPR036322">
    <property type="entry name" value="WD40_repeat_dom_sf"/>
</dbReference>
<feature type="region of interest" description="Disordered" evidence="1">
    <location>
        <begin position="495"/>
        <end position="532"/>
    </location>
</feature>
<feature type="region of interest" description="Disordered" evidence="1">
    <location>
        <begin position="23"/>
        <end position="46"/>
    </location>
</feature>
<feature type="compositionally biased region" description="Acidic residues" evidence="1">
    <location>
        <begin position="597"/>
        <end position="607"/>
    </location>
</feature>
<feature type="region of interest" description="Disordered" evidence="1">
    <location>
        <begin position="76"/>
        <end position="126"/>
    </location>
</feature>
<dbReference type="InterPro" id="IPR015943">
    <property type="entry name" value="WD40/YVTN_repeat-like_dom_sf"/>
</dbReference>
<reference evidence="2 3" key="1">
    <citation type="submission" date="2024-10" db="EMBL/GenBank/DDBJ databases">
        <title>Updated reference genomes for cyclostephanoid diatoms.</title>
        <authorList>
            <person name="Roberts W.R."/>
            <person name="Alverson A.J."/>
        </authorList>
    </citation>
    <scope>NUCLEOTIDE SEQUENCE [LARGE SCALE GENOMIC DNA]</scope>
    <source>
        <strain evidence="2 3">AJA232-27</strain>
    </source>
</reference>
<evidence type="ECO:0000256" key="1">
    <source>
        <dbReference type="SAM" id="MobiDB-lite"/>
    </source>
</evidence>
<dbReference type="PANTHER" id="PTHR16038">
    <property type="entry name" value="NOP SEVEN ASSOCIATED PROTEIN 1"/>
    <property type="match status" value="1"/>
</dbReference>
<dbReference type="PANTHER" id="PTHR16038:SF4">
    <property type="entry name" value="WD REPEAT-CONTAINING PROTEIN 74"/>
    <property type="match status" value="1"/>
</dbReference>
<proteinExistence type="predicted"/>
<sequence length="702" mass="75101">MRILTGDECGLLKEIIPELTSRHLTSNATSSSATNTHGSGNGVSRGNNVQFQQLQQQQLLGSGTMMGVQRLGHASANSTSAMVDDEEVGGGSSSSSSSMPGRAGGIVSLTFLPSTNHGDDSDHDAAKDDTTFQFAALRMNGIVETWKGSRIGSSGGGGGGGDERERNVTPGMYTQCNVLRESVLPSSSGGRDGDDSSGREGELNDKNNNNTTGWYMEQPIRPIGMVAFSSSSGAATSSKSSDATLLATCDSIGTISLLSAHNLNKNGGVLKRYNAFGLSTSTYSSVTTTSTANKNNMSNTDSSTIVLPHPSSSKNPSNSIGTLTYTKGQHANTNLATCFTVDTSGTKFAVGGRERSVVVLDVESGNVLWKAKNLPPDPQTLLQQPMWTTALQFLHTPTSSSDWFSNIGGGSGGPDMTLLATGTAYKQVQIYDIRTSSSSSSSAASSSRRPVLYTPEHLLEHRITTLCQLADGYTLAVGDTVGDVHLLDMRKMHSGKQQCSSSGGGSKRGSSSSGSSGTRRRNNAKEEIAKGRLVGPGGSIRQLYRHPTIPHYLACVGYDRKLWMWNVSSRKMVECVYLKQRLNCLLICEDGKWSSEKEEEDNMEEDGEGRGGTEYGDDVEEGDGGDLEDDEVQDYVDSDNDDDCDDDDDDEDDDDSGDAEETESEEELESGESEENDDDDDDDDDEDEEIVSKQPTIKRRKK</sequence>
<feature type="compositionally biased region" description="Basic and acidic residues" evidence="1">
    <location>
        <begin position="117"/>
        <end position="126"/>
    </location>
</feature>
<dbReference type="EMBL" id="JALLBG020000188">
    <property type="protein sequence ID" value="KAL3760358.1"/>
    <property type="molecule type" value="Genomic_DNA"/>
</dbReference>
<organism evidence="2 3">
    <name type="scientific">Discostella pseudostelligera</name>
    <dbReference type="NCBI Taxonomy" id="259834"/>
    <lineage>
        <taxon>Eukaryota</taxon>
        <taxon>Sar</taxon>
        <taxon>Stramenopiles</taxon>
        <taxon>Ochrophyta</taxon>
        <taxon>Bacillariophyta</taxon>
        <taxon>Coscinodiscophyceae</taxon>
        <taxon>Thalassiosirophycidae</taxon>
        <taxon>Stephanodiscales</taxon>
        <taxon>Stephanodiscaceae</taxon>
        <taxon>Discostella</taxon>
    </lineage>
</organism>
<feature type="region of interest" description="Disordered" evidence="1">
    <location>
        <begin position="180"/>
        <end position="213"/>
    </location>
</feature>
<dbReference type="Proteomes" id="UP001530293">
    <property type="component" value="Unassembled WGS sequence"/>
</dbReference>
<dbReference type="AlphaFoldDB" id="A0ABD3MBP8"/>
<feature type="compositionally biased region" description="Basic and acidic residues" evidence="1">
    <location>
        <begin position="191"/>
        <end position="205"/>
    </location>
</feature>
<feature type="compositionally biased region" description="Low complexity" evidence="1">
    <location>
        <begin position="508"/>
        <end position="517"/>
    </location>
</feature>